<reference evidence="1" key="1">
    <citation type="submission" date="2022-07" db="EMBL/GenBank/DDBJ databases">
        <title>Phylogenomic reconstructions and comparative analyses of Kickxellomycotina fungi.</title>
        <authorList>
            <person name="Reynolds N.K."/>
            <person name="Stajich J.E."/>
            <person name="Barry K."/>
            <person name="Grigoriev I.V."/>
            <person name="Crous P."/>
            <person name="Smith M.E."/>
        </authorList>
    </citation>
    <scope>NUCLEOTIDE SEQUENCE</scope>
    <source>
        <strain evidence="1">BCRC 34780</strain>
    </source>
</reference>
<comment type="caution">
    <text evidence="1">The sequence shown here is derived from an EMBL/GenBank/DDBJ whole genome shotgun (WGS) entry which is preliminary data.</text>
</comment>
<accession>A0ACC1LAW2</accession>
<evidence type="ECO:0000313" key="2">
    <source>
        <dbReference type="Proteomes" id="UP001140087"/>
    </source>
</evidence>
<protein>
    <submittedName>
        <fullName evidence="1">Uncharacterized protein</fullName>
    </submittedName>
</protein>
<dbReference type="EMBL" id="JANBUN010000350">
    <property type="protein sequence ID" value="KAJ2804494.1"/>
    <property type="molecule type" value="Genomic_DNA"/>
</dbReference>
<evidence type="ECO:0000313" key="1">
    <source>
        <dbReference type="EMBL" id="KAJ2804494.1"/>
    </source>
</evidence>
<sequence>PFNATLQQLTLKFDGMTQASKKVAFAKYLLMRLPKLVAFSAPGVSVPPVLDFARKYSRFYPHLENAQKVFINVP</sequence>
<keyword evidence="2" id="KW-1185">Reference proteome</keyword>
<dbReference type="Proteomes" id="UP001140087">
    <property type="component" value="Unassembled WGS sequence"/>
</dbReference>
<name>A0ACC1LAW2_9FUNG</name>
<feature type="non-terminal residue" evidence="1">
    <location>
        <position position="1"/>
    </location>
</feature>
<organism evidence="1 2">
    <name type="scientific">Coemansia helicoidea</name>
    <dbReference type="NCBI Taxonomy" id="1286919"/>
    <lineage>
        <taxon>Eukaryota</taxon>
        <taxon>Fungi</taxon>
        <taxon>Fungi incertae sedis</taxon>
        <taxon>Zoopagomycota</taxon>
        <taxon>Kickxellomycotina</taxon>
        <taxon>Kickxellomycetes</taxon>
        <taxon>Kickxellales</taxon>
        <taxon>Kickxellaceae</taxon>
        <taxon>Coemansia</taxon>
    </lineage>
</organism>
<proteinExistence type="predicted"/>
<gene>
    <name evidence="1" type="ORF">H4R21_001625</name>
</gene>